<dbReference type="GO" id="GO:0012505">
    <property type="term" value="C:endomembrane system"/>
    <property type="evidence" value="ECO:0007669"/>
    <property type="project" value="UniProtKB-SubCell"/>
</dbReference>
<evidence type="ECO:0000256" key="7">
    <source>
        <dbReference type="ARBA" id="ARBA00023136"/>
    </source>
</evidence>
<evidence type="ECO:0000313" key="16">
    <source>
        <dbReference type="Proteomes" id="UP000242525"/>
    </source>
</evidence>
<dbReference type="PANTHER" id="PTHR12145:SF36">
    <property type="entry name" value="MANNAN ENDO-1,6-ALPHA-MANNOSIDASE DCW1"/>
    <property type="match status" value="1"/>
</dbReference>
<keyword evidence="10" id="KW-0961">Cell wall biogenesis/degradation</keyword>
<dbReference type="FunFam" id="1.50.10.20:FF:000006">
    <property type="entry name" value="Mannan endo-1,6-alpha-mannosidase"/>
    <property type="match status" value="1"/>
</dbReference>
<comment type="catalytic activity">
    <reaction evidence="1 11">
        <text>Random hydrolysis of (1-&gt;6)-alpha-D-mannosidic linkages in unbranched (1-&gt;6)-mannans.</text>
        <dbReference type="EC" id="3.2.1.101"/>
    </reaction>
</comment>
<sequence length="465" mass="51324">MARLPTSLLSGSRALVLTLLALICVPVHHVAALDIDFTNDASVKSGLALVAKGLMDYYNGNDTGQTPGMFVSPYYWWEAGAAWGSILDYWYYTDDETYNDVLKSSLLYQTGPNWDYMPENQTTTEGNDDQGFWGITVMAAAEKNFSNPQSNEPQWLYLAQAVFNTMAARWDDKHCGGGLRWQIFTWNNGYNYKNTVSNGCLFNLAARLARYTGNETYTEWAEKIWDWLSDHKFIGNDSTNWAVYDGASLLENCTEVSPLEWTYNSGLLMSGAAALYNHTNQTIWLTRATNIWGRARVFFMDNTKIMYEAACQPSGRCNTDQRSFKGIFSRFLGLTCLFAPSLNDEIQSYLAATTVGVLQSCTGGSDGHTCGLNWGYNGWDGVWGLGEQMSALEALQNRLVHTKPGPLSEETGATSVGNGSAGTTSTTSETVVHPLDIENKDKAGAGVITAFVLILLLAASWWLIA</sequence>
<dbReference type="GO" id="GO:0009272">
    <property type="term" value="P:fungal-type cell wall biogenesis"/>
    <property type="evidence" value="ECO:0007669"/>
    <property type="project" value="TreeGrafter"/>
</dbReference>
<dbReference type="GO" id="GO:0007117">
    <property type="term" value="P:budding cell bud growth"/>
    <property type="evidence" value="ECO:0007669"/>
    <property type="project" value="TreeGrafter"/>
</dbReference>
<dbReference type="EMBL" id="CCBN010000023">
    <property type="protein sequence ID" value="CDO57593.1"/>
    <property type="molecule type" value="Genomic_DNA"/>
</dbReference>
<keyword evidence="5 14" id="KW-0732">Signal</keyword>
<keyword evidence="13" id="KW-1133">Transmembrane helix</keyword>
<accession>A0A0J9XKH7</accession>
<feature type="signal peptide" evidence="14">
    <location>
        <begin position="1"/>
        <end position="32"/>
    </location>
</feature>
<dbReference type="OrthoDB" id="4187847at2759"/>
<evidence type="ECO:0000256" key="2">
    <source>
        <dbReference type="ARBA" id="ARBA00004308"/>
    </source>
</evidence>
<evidence type="ECO:0000256" key="10">
    <source>
        <dbReference type="ARBA" id="ARBA00023316"/>
    </source>
</evidence>
<keyword evidence="16" id="KW-1185">Reference proteome</keyword>
<keyword evidence="9 11" id="KW-0326">Glycosidase</keyword>
<evidence type="ECO:0000256" key="6">
    <source>
        <dbReference type="ARBA" id="ARBA00022801"/>
    </source>
</evidence>
<evidence type="ECO:0000256" key="9">
    <source>
        <dbReference type="ARBA" id="ARBA00023295"/>
    </source>
</evidence>
<comment type="subcellular location">
    <subcellularLocation>
        <location evidence="2">Endomembrane system</location>
    </subcellularLocation>
</comment>
<protein>
    <recommendedName>
        <fullName evidence="4 11">Mannan endo-1,6-alpha-mannosidase</fullName>
        <ecNumber evidence="4 11">3.2.1.101</ecNumber>
    </recommendedName>
</protein>
<dbReference type="AlphaFoldDB" id="A0A0J9XKH7"/>
<keyword evidence="8" id="KW-0325">Glycoprotein</keyword>
<evidence type="ECO:0000256" key="11">
    <source>
        <dbReference type="PIRNR" id="PIRNR016302"/>
    </source>
</evidence>
<dbReference type="EC" id="3.2.1.101" evidence="4 11"/>
<name>A0A0J9XKH7_GEOCN</name>
<proteinExistence type="inferred from homology"/>
<dbReference type="SUPFAM" id="SSF48208">
    <property type="entry name" value="Six-hairpin glycosidases"/>
    <property type="match status" value="1"/>
</dbReference>
<reference evidence="15" key="1">
    <citation type="submission" date="2014-03" db="EMBL/GenBank/DDBJ databases">
        <authorList>
            <person name="Casaregola S."/>
        </authorList>
    </citation>
    <scope>NUCLEOTIDE SEQUENCE [LARGE SCALE GENOMIC DNA]</scope>
    <source>
        <strain evidence="15">CLIB 918</strain>
    </source>
</reference>
<dbReference type="GO" id="GO:0016052">
    <property type="term" value="P:carbohydrate catabolic process"/>
    <property type="evidence" value="ECO:0007669"/>
    <property type="project" value="InterPro"/>
</dbReference>
<dbReference type="Pfam" id="PF03663">
    <property type="entry name" value="Glyco_hydro_76"/>
    <property type="match status" value="1"/>
</dbReference>
<evidence type="ECO:0000256" key="3">
    <source>
        <dbReference type="ARBA" id="ARBA00009699"/>
    </source>
</evidence>
<dbReference type="GO" id="GO:0008496">
    <property type="term" value="F:mannan endo-1,6-alpha-mannosidase activity"/>
    <property type="evidence" value="ECO:0007669"/>
    <property type="project" value="UniProtKB-UniRule"/>
</dbReference>
<feature type="compositionally biased region" description="Low complexity" evidence="12">
    <location>
        <begin position="411"/>
        <end position="428"/>
    </location>
</feature>
<evidence type="ECO:0000256" key="14">
    <source>
        <dbReference type="SAM" id="SignalP"/>
    </source>
</evidence>
<keyword evidence="13" id="KW-0812">Transmembrane</keyword>
<evidence type="ECO:0000256" key="4">
    <source>
        <dbReference type="ARBA" id="ARBA00012350"/>
    </source>
</evidence>
<dbReference type="PIRSF" id="PIRSF016302">
    <property type="entry name" value="Man_a_manosd"/>
    <property type="match status" value="1"/>
</dbReference>
<dbReference type="GO" id="GO:0071555">
    <property type="term" value="P:cell wall organization"/>
    <property type="evidence" value="ECO:0007669"/>
    <property type="project" value="UniProtKB-KW"/>
</dbReference>
<comment type="similarity">
    <text evidence="3 11">Belongs to the glycosyl hydrolase 76 family.</text>
</comment>
<feature type="chain" id="PRO_5005325981" description="Mannan endo-1,6-alpha-mannosidase" evidence="14">
    <location>
        <begin position="33"/>
        <end position="465"/>
    </location>
</feature>
<evidence type="ECO:0000256" key="8">
    <source>
        <dbReference type="ARBA" id="ARBA00023180"/>
    </source>
</evidence>
<keyword evidence="6 11" id="KW-0378">Hydrolase</keyword>
<dbReference type="InterPro" id="IPR005198">
    <property type="entry name" value="Glyco_hydro_76"/>
</dbReference>
<dbReference type="Proteomes" id="UP000242525">
    <property type="component" value="Unassembled WGS sequence"/>
</dbReference>
<evidence type="ECO:0000256" key="5">
    <source>
        <dbReference type="ARBA" id="ARBA00022729"/>
    </source>
</evidence>
<evidence type="ECO:0000313" key="15">
    <source>
        <dbReference type="EMBL" id="CDO57593.1"/>
    </source>
</evidence>
<dbReference type="PANTHER" id="PTHR12145">
    <property type="entry name" value="MANNAN ENDO-1,6-ALPHA-MANNOSIDASE DCW1"/>
    <property type="match status" value="1"/>
</dbReference>
<feature type="region of interest" description="Disordered" evidence="12">
    <location>
        <begin position="403"/>
        <end position="428"/>
    </location>
</feature>
<feature type="transmembrane region" description="Helical" evidence="13">
    <location>
        <begin position="443"/>
        <end position="464"/>
    </location>
</feature>
<keyword evidence="7 13" id="KW-0472">Membrane</keyword>
<evidence type="ECO:0000256" key="12">
    <source>
        <dbReference type="SAM" id="MobiDB-lite"/>
    </source>
</evidence>
<evidence type="ECO:0000256" key="1">
    <source>
        <dbReference type="ARBA" id="ARBA00001452"/>
    </source>
</evidence>
<comment type="caution">
    <text evidence="15">The sequence shown here is derived from an EMBL/GenBank/DDBJ whole genome shotgun (WGS) entry which is preliminary data.</text>
</comment>
<dbReference type="Gene3D" id="1.50.10.20">
    <property type="match status" value="1"/>
</dbReference>
<dbReference type="InterPro" id="IPR008928">
    <property type="entry name" value="6-hairpin_glycosidase_sf"/>
</dbReference>
<dbReference type="InterPro" id="IPR014480">
    <property type="entry name" value="Mannan-1_6-alpha_mannosidase"/>
</dbReference>
<dbReference type="STRING" id="1173061.A0A0J9XKH7"/>
<evidence type="ECO:0000256" key="13">
    <source>
        <dbReference type="SAM" id="Phobius"/>
    </source>
</evidence>
<organism evidence="15 16">
    <name type="scientific">Geotrichum candidum</name>
    <name type="common">Oospora lactis</name>
    <name type="synonym">Dipodascus geotrichum</name>
    <dbReference type="NCBI Taxonomy" id="1173061"/>
    <lineage>
        <taxon>Eukaryota</taxon>
        <taxon>Fungi</taxon>
        <taxon>Dikarya</taxon>
        <taxon>Ascomycota</taxon>
        <taxon>Saccharomycotina</taxon>
        <taxon>Dipodascomycetes</taxon>
        <taxon>Dipodascales</taxon>
        <taxon>Dipodascaceae</taxon>
        <taxon>Geotrichum</taxon>
    </lineage>
</organism>
<gene>
    <name evidence="15" type="ORF">BN980_GECA23s00582g</name>
</gene>